<dbReference type="EMBL" id="PDJC01000001">
    <property type="protein sequence ID" value="PFG18461.1"/>
    <property type="molecule type" value="Genomic_DNA"/>
</dbReference>
<evidence type="ECO:0000256" key="4">
    <source>
        <dbReference type="ARBA" id="ARBA00022679"/>
    </source>
</evidence>
<comment type="caution">
    <text evidence="11">The sequence shown here is derived from an EMBL/GenBank/DDBJ whole genome shotgun (WGS) entry which is preliminary data.</text>
</comment>
<evidence type="ECO:0000256" key="7">
    <source>
        <dbReference type="ARBA" id="ARBA00037904"/>
    </source>
</evidence>
<reference evidence="11 13" key="1">
    <citation type="submission" date="2017-10" db="EMBL/GenBank/DDBJ databases">
        <title>Sequencing the genomes of 1000 actinobacteria strains.</title>
        <authorList>
            <person name="Klenk H.-P."/>
        </authorList>
    </citation>
    <scope>NUCLEOTIDE SEQUENCE [LARGE SCALE GENOMIC DNA]</scope>
    <source>
        <strain evidence="11 13">DSM 15597</strain>
    </source>
</reference>
<dbReference type="InterPro" id="IPR029044">
    <property type="entry name" value="Nucleotide-diphossugar_trans"/>
</dbReference>
<dbReference type="GO" id="GO:0016757">
    <property type="term" value="F:glycosyltransferase activity"/>
    <property type="evidence" value="ECO:0007669"/>
    <property type="project" value="UniProtKB-KW"/>
</dbReference>
<sequence length="250" mass="27400">MTRTDPIAFSIVIPTLNEAELLPGLLADLEAQEFRSFEVIVADAGSTDQTVEMATSAGARVVAGGMPGIGRNNGARAATGAFLVFLDADVRISRTFLADLHEQLEGRFLDLATCQIVPLSDSSLDKFLHSACMAVIKVGQYVDPHAPGFCIVISRRLFERVGGFDESLRLAEDHDLVRRASQFRPLRVLDEPQVQVSVRRLEKEGRLKLATKYVGVELYRGLVGEIRTDVFDYEFANFAPKLTAGSRSKG</sequence>
<dbReference type="EMBL" id="PDJC01000001">
    <property type="protein sequence ID" value="PFG15503.1"/>
    <property type="molecule type" value="Genomic_DNA"/>
</dbReference>
<evidence type="ECO:0000256" key="8">
    <source>
        <dbReference type="ARBA" id="ARBA00038120"/>
    </source>
</evidence>
<comment type="subcellular location">
    <subcellularLocation>
        <location evidence="1">Cell membrane</location>
    </subcellularLocation>
</comment>
<protein>
    <recommendedName>
        <fullName evidence="9">4,4'-diaponeurosporenoate glycosyltransferase</fullName>
    </recommendedName>
</protein>
<keyword evidence="3" id="KW-0328">Glycosyltransferase</keyword>
<dbReference type="Gene3D" id="3.90.550.10">
    <property type="entry name" value="Spore Coat Polysaccharide Biosynthesis Protein SpsA, Chain A"/>
    <property type="match status" value="1"/>
</dbReference>
<comment type="similarity">
    <text evidence="8">Belongs to the glycosyltransferase 2 family. CrtQ subfamily.</text>
</comment>
<dbReference type="PANTHER" id="PTHR43646">
    <property type="entry name" value="GLYCOSYLTRANSFERASE"/>
    <property type="match status" value="1"/>
</dbReference>
<dbReference type="RefSeq" id="WP_098459130.1">
    <property type="nucleotide sequence ID" value="NZ_PDJC01000001.1"/>
</dbReference>
<feature type="domain" description="Glycosyltransferase 2-like" evidence="10">
    <location>
        <begin position="10"/>
        <end position="161"/>
    </location>
</feature>
<comment type="function">
    <text evidence="6">Catalyzes the glycosylation of 4,4'-diaponeurosporenoate, i.e. the esterification of glucose at the C1'' position with the carboxyl group of 4,4'-diaponeurosporenic acid, to form glycosyl-4,4'-diaponeurosporenoate. This is a step in the biosynthesis of staphyloxanthin, an orange pigment present in most staphylococci strains.</text>
</comment>
<dbReference type="SUPFAM" id="SSF53448">
    <property type="entry name" value="Nucleotide-diphospho-sugar transferases"/>
    <property type="match status" value="1"/>
</dbReference>
<organism evidence="11 13">
    <name type="scientific">Propionicimonas paludicola</name>
    <dbReference type="NCBI Taxonomy" id="185243"/>
    <lineage>
        <taxon>Bacteria</taxon>
        <taxon>Bacillati</taxon>
        <taxon>Actinomycetota</taxon>
        <taxon>Actinomycetes</taxon>
        <taxon>Propionibacteriales</taxon>
        <taxon>Nocardioidaceae</taxon>
        <taxon>Propionicimonas</taxon>
    </lineage>
</organism>
<evidence type="ECO:0000313" key="13">
    <source>
        <dbReference type="Proteomes" id="UP000226079"/>
    </source>
</evidence>
<evidence type="ECO:0000256" key="9">
    <source>
        <dbReference type="ARBA" id="ARBA00040345"/>
    </source>
</evidence>
<dbReference type="OrthoDB" id="5243838at2"/>
<evidence type="ECO:0000256" key="3">
    <source>
        <dbReference type="ARBA" id="ARBA00022676"/>
    </source>
</evidence>
<evidence type="ECO:0000259" key="10">
    <source>
        <dbReference type="Pfam" id="PF00535"/>
    </source>
</evidence>
<dbReference type="GO" id="GO:0005886">
    <property type="term" value="C:plasma membrane"/>
    <property type="evidence" value="ECO:0007669"/>
    <property type="project" value="UniProtKB-SubCell"/>
</dbReference>
<evidence type="ECO:0000256" key="2">
    <source>
        <dbReference type="ARBA" id="ARBA00022475"/>
    </source>
</evidence>
<evidence type="ECO:0000256" key="5">
    <source>
        <dbReference type="ARBA" id="ARBA00023136"/>
    </source>
</evidence>
<dbReference type="PANTHER" id="PTHR43646:SF2">
    <property type="entry name" value="GLYCOSYLTRANSFERASE 2-LIKE DOMAIN-CONTAINING PROTEIN"/>
    <property type="match status" value="1"/>
</dbReference>
<evidence type="ECO:0000313" key="11">
    <source>
        <dbReference type="EMBL" id="PFG15503.1"/>
    </source>
</evidence>
<keyword evidence="13" id="KW-1185">Reference proteome</keyword>
<dbReference type="AlphaFoldDB" id="A0A2A9CM78"/>
<proteinExistence type="inferred from homology"/>
<dbReference type="InterPro" id="IPR001173">
    <property type="entry name" value="Glyco_trans_2-like"/>
</dbReference>
<comment type="pathway">
    <text evidence="7">Carotenoid biosynthesis; staphyloxanthin biosynthesis; staphyloxanthin from farnesyl diphosphate: step 4/5.</text>
</comment>
<keyword evidence="2" id="KW-1003">Cell membrane</keyword>
<dbReference type="Pfam" id="PF00535">
    <property type="entry name" value="Glycos_transf_2"/>
    <property type="match status" value="1"/>
</dbReference>
<dbReference type="Proteomes" id="UP000226079">
    <property type="component" value="Unassembled WGS sequence"/>
</dbReference>
<evidence type="ECO:0000256" key="1">
    <source>
        <dbReference type="ARBA" id="ARBA00004236"/>
    </source>
</evidence>
<evidence type="ECO:0000256" key="6">
    <source>
        <dbReference type="ARBA" id="ARBA00037281"/>
    </source>
</evidence>
<name>A0A2A9CM78_9ACTN</name>
<keyword evidence="5" id="KW-0472">Membrane</keyword>
<evidence type="ECO:0000313" key="12">
    <source>
        <dbReference type="EMBL" id="PFG18461.1"/>
    </source>
</evidence>
<keyword evidence="4 11" id="KW-0808">Transferase</keyword>
<gene>
    <name evidence="11" type="ORF">ATK74_0021</name>
    <name evidence="12" type="ORF">ATK74_3051</name>
</gene>
<accession>A0A2A9CM78</accession>